<evidence type="ECO:0000256" key="10">
    <source>
        <dbReference type="SAM" id="SignalP"/>
    </source>
</evidence>
<dbReference type="GO" id="GO:0006955">
    <property type="term" value="P:immune response"/>
    <property type="evidence" value="ECO:0007669"/>
    <property type="project" value="UniProtKB-ARBA"/>
</dbReference>
<comment type="caution">
    <text evidence="11">The sequence shown here is derived from an EMBL/GenBank/DDBJ whole genome shotgun (WGS) entry which is preliminary data.</text>
</comment>
<comment type="function">
    <text evidence="1">Has antiviral activities.</text>
</comment>
<evidence type="ECO:0000256" key="2">
    <source>
        <dbReference type="ARBA" id="ARBA00004613"/>
    </source>
</evidence>
<organism evidence="11 12">
    <name type="scientific">Callipepla squamata</name>
    <name type="common">Scaled quail</name>
    <dbReference type="NCBI Taxonomy" id="9009"/>
    <lineage>
        <taxon>Eukaryota</taxon>
        <taxon>Metazoa</taxon>
        <taxon>Chordata</taxon>
        <taxon>Craniata</taxon>
        <taxon>Vertebrata</taxon>
        <taxon>Euteleostomi</taxon>
        <taxon>Archelosauria</taxon>
        <taxon>Archosauria</taxon>
        <taxon>Dinosauria</taxon>
        <taxon>Saurischia</taxon>
        <taxon>Theropoda</taxon>
        <taxon>Coelurosauria</taxon>
        <taxon>Aves</taxon>
        <taxon>Neognathae</taxon>
        <taxon>Galloanserae</taxon>
        <taxon>Galliformes</taxon>
        <taxon>Odontophoridae</taxon>
        <taxon>Callipepla</taxon>
    </lineage>
</organism>
<dbReference type="EMBL" id="MCFN01007167">
    <property type="protein sequence ID" value="OXB51931.1"/>
    <property type="molecule type" value="Genomic_DNA"/>
</dbReference>
<evidence type="ECO:0000256" key="8">
    <source>
        <dbReference type="ARBA" id="ARBA00023157"/>
    </source>
</evidence>
<dbReference type="PANTHER" id="PTHR11691">
    <property type="entry name" value="TYPE I INTERFERON"/>
    <property type="match status" value="1"/>
</dbReference>
<dbReference type="GO" id="GO:0005615">
    <property type="term" value="C:extracellular space"/>
    <property type="evidence" value="ECO:0007669"/>
    <property type="project" value="UniProtKB-KW"/>
</dbReference>
<dbReference type="Pfam" id="PF00143">
    <property type="entry name" value="Interferon"/>
    <property type="match status" value="1"/>
</dbReference>
<feature type="chain" id="PRO_5012533676" description="Interferon alpha" evidence="10">
    <location>
        <begin position="27"/>
        <end position="195"/>
    </location>
</feature>
<keyword evidence="6 10" id="KW-0732">Signal</keyword>
<reference evidence="11 12" key="1">
    <citation type="submission" date="2016-07" db="EMBL/GenBank/DDBJ databases">
        <title>Disparate Historic Effective Population Sizes Predicted by Modern Levels of Genome Diversity for the Scaled Quail (Callipepla squamata) and the Northern Bobwhite (Colinus virginianus): Inferences from First and Second Generation Draft Genome Assemblies for Sympatric New World Quail.</title>
        <authorList>
            <person name="Oldeschulte D.L."/>
            <person name="Halley Y.A."/>
            <person name="Bhattarai E.K."/>
            <person name="Brashear W.A."/>
            <person name="Hill J."/>
            <person name="Metz R.P."/>
            <person name="Johnson C.D."/>
            <person name="Rollins D."/>
            <person name="Peterson M.J."/>
            <person name="Bickhart D.M."/>
            <person name="Decker J.E."/>
            <person name="Seabury C.M."/>
        </authorList>
    </citation>
    <scope>NUCLEOTIDE SEQUENCE [LARGE SCALE GENOMIC DNA]</scope>
    <source>
        <strain evidence="11 12">Texas</strain>
        <tissue evidence="11">Leg muscle</tissue>
    </source>
</reference>
<dbReference type="InterPro" id="IPR009079">
    <property type="entry name" value="4_helix_cytokine-like_core"/>
</dbReference>
<proteinExistence type="inferred from homology"/>
<evidence type="ECO:0000256" key="5">
    <source>
        <dbReference type="ARBA" id="ARBA00022525"/>
    </source>
</evidence>
<protein>
    <recommendedName>
        <fullName evidence="13">Interferon alpha</fullName>
    </recommendedName>
</protein>
<accession>A0A226M9I9</accession>
<comment type="subcellular location">
    <subcellularLocation>
        <location evidence="2">Secreted</location>
    </subcellularLocation>
</comment>
<dbReference type="GO" id="GO:0051607">
    <property type="term" value="P:defense response to virus"/>
    <property type="evidence" value="ECO:0007669"/>
    <property type="project" value="UniProtKB-KW"/>
</dbReference>
<dbReference type="GO" id="GO:0005125">
    <property type="term" value="F:cytokine activity"/>
    <property type="evidence" value="ECO:0007669"/>
    <property type="project" value="UniProtKB-KW"/>
</dbReference>
<dbReference type="AlphaFoldDB" id="A0A226M9I9"/>
<sequence length="195" mass="22393">MAVPAGPRHPHAYSILLLTLLYKALATATTASACSHLRPQDATFSHDSLQLLQDTAPSPPQLCPQHNAPCSFNHTLLDTNNTRQAAKTTLDVLQHLFKILSSPSTPDHWIDRQRQSLLNHMQRYTQHLEQCLAHRDMRSHTRGPRNLHLSLNKYFSCLRTFLQDNNYSACAWDYIRREAHDWFLHIHNLTGNTRT</sequence>
<dbReference type="PANTHER" id="PTHR11691:SF73">
    <property type="entry name" value="INTERFERON BETA"/>
    <property type="match status" value="1"/>
</dbReference>
<dbReference type="SMART" id="SM00076">
    <property type="entry name" value="IFabd"/>
    <property type="match status" value="1"/>
</dbReference>
<evidence type="ECO:0000256" key="4">
    <source>
        <dbReference type="ARBA" id="ARBA00022514"/>
    </source>
</evidence>
<dbReference type="Proteomes" id="UP000198323">
    <property type="component" value="Unassembled WGS sequence"/>
</dbReference>
<dbReference type="Gene3D" id="1.20.1250.10">
    <property type="match status" value="1"/>
</dbReference>
<keyword evidence="12" id="KW-1185">Reference proteome</keyword>
<dbReference type="GO" id="GO:0005126">
    <property type="term" value="F:cytokine receptor binding"/>
    <property type="evidence" value="ECO:0007669"/>
    <property type="project" value="InterPro"/>
</dbReference>
<dbReference type="OrthoDB" id="9110568at2759"/>
<gene>
    <name evidence="11" type="ORF">ASZ78_001733</name>
</gene>
<evidence type="ECO:0000256" key="7">
    <source>
        <dbReference type="ARBA" id="ARBA00023118"/>
    </source>
</evidence>
<evidence type="ECO:0000256" key="3">
    <source>
        <dbReference type="ARBA" id="ARBA00011033"/>
    </source>
</evidence>
<keyword evidence="7 9" id="KW-0051">Antiviral defense</keyword>
<dbReference type="InterPro" id="IPR000471">
    <property type="entry name" value="Interferon_alpha/beta/delta"/>
</dbReference>
<dbReference type="SUPFAM" id="SSF47266">
    <property type="entry name" value="4-helical cytokines"/>
    <property type="match status" value="1"/>
</dbReference>
<name>A0A226M9I9_CALSU</name>
<feature type="signal peptide" evidence="10">
    <location>
        <begin position="1"/>
        <end position="26"/>
    </location>
</feature>
<evidence type="ECO:0008006" key="13">
    <source>
        <dbReference type="Google" id="ProtNLM"/>
    </source>
</evidence>
<evidence type="ECO:0000313" key="11">
    <source>
        <dbReference type="EMBL" id="OXB51931.1"/>
    </source>
</evidence>
<evidence type="ECO:0000256" key="1">
    <source>
        <dbReference type="ARBA" id="ARBA00002718"/>
    </source>
</evidence>
<keyword evidence="4 9" id="KW-0202">Cytokine</keyword>
<evidence type="ECO:0000256" key="6">
    <source>
        <dbReference type="ARBA" id="ARBA00022729"/>
    </source>
</evidence>
<dbReference type="STRING" id="9009.A0A226M9I9"/>
<dbReference type="PROSITE" id="PS00252">
    <property type="entry name" value="INTERFERON_A_B_D"/>
    <property type="match status" value="1"/>
</dbReference>
<comment type="similarity">
    <text evidence="3 9">Belongs to the alpha/beta interferon family.</text>
</comment>
<keyword evidence="5" id="KW-0964">Secreted</keyword>
<evidence type="ECO:0000256" key="9">
    <source>
        <dbReference type="RuleBase" id="RU000436"/>
    </source>
</evidence>
<evidence type="ECO:0000313" key="12">
    <source>
        <dbReference type="Proteomes" id="UP000198323"/>
    </source>
</evidence>
<keyword evidence="8" id="KW-1015">Disulfide bond</keyword>